<dbReference type="EC" id="2.3.2.26" evidence="2"/>
<organism evidence="6">
    <name type="scientific">Brugia timori</name>
    <dbReference type="NCBI Taxonomy" id="42155"/>
    <lineage>
        <taxon>Eukaryota</taxon>
        <taxon>Metazoa</taxon>
        <taxon>Ecdysozoa</taxon>
        <taxon>Nematoda</taxon>
        <taxon>Chromadorea</taxon>
        <taxon>Rhabditida</taxon>
        <taxon>Spirurina</taxon>
        <taxon>Spiruromorpha</taxon>
        <taxon>Filarioidea</taxon>
        <taxon>Onchocercidae</taxon>
        <taxon>Brugia</taxon>
    </lineage>
</organism>
<dbReference type="Proteomes" id="UP000280834">
    <property type="component" value="Unassembled WGS sequence"/>
</dbReference>
<dbReference type="PANTHER" id="PTHR45700">
    <property type="entry name" value="UBIQUITIN-PROTEIN LIGASE E3C"/>
    <property type="match status" value="1"/>
</dbReference>
<reference evidence="4 5" key="2">
    <citation type="submission" date="2018-11" db="EMBL/GenBank/DDBJ databases">
        <authorList>
            <consortium name="Pathogen Informatics"/>
        </authorList>
    </citation>
    <scope>NUCLEOTIDE SEQUENCE [LARGE SCALE GENOMIC DNA]</scope>
</reference>
<evidence type="ECO:0000313" key="4">
    <source>
        <dbReference type="EMBL" id="VDO24111.1"/>
    </source>
</evidence>
<dbReference type="GO" id="GO:0006511">
    <property type="term" value="P:ubiquitin-dependent protein catabolic process"/>
    <property type="evidence" value="ECO:0007669"/>
    <property type="project" value="TreeGrafter"/>
</dbReference>
<keyword evidence="5" id="KW-1185">Reference proteome</keyword>
<comment type="catalytic activity">
    <reaction evidence="1">
        <text>S-ubiquitinyl-[E2 ubiquitin-conjugating enzyme]-L-cysteine + [acceptor protein]-L-lysine = [E2 ubiquitin-conjugating enzyme]-L-cysteine + N(6)-ubiquitinyl-[acceptor protein]-L-lysine.</text>
        <dbReference type="EC" id="2.3.2.26"/>
    </reaction>
</comment>
<dbReference type="InterPro" id="IPR044611">
    <property type="entry name" value="E3A/B/C-like"/>
</dbReference>
<evidence type="ECO:0000256" key="2">
    <source>
        <dbReference type="ARBA" id="ARBA00012485"/>
    </source>
</evidence>
<evidence type="ECO:0000256" key="3">
    <source>
        <dbReference type="ARBA" id="ARBA00022679"/>
    </source>
</evidence>
<evidence type="ECO:0000313" key="6">
    <source>
        <dbReference type="WBParaSite" id="BTMF_0000927401-mRNA-1"/>
    </source>
</evidence>
<proteinExistence type="predicted"/>
<dbReference type="PANTHER" id="PTHR45700:SF3">
    <property type="entry name" value="UBIQUITIN-PROTEIN LIGASE E3B"/>
    <property type="match status" value="1"/>
</dbReference>
<reference evidence="6" key="1">
    <citation type="submission" date="2017-02" db="UniProtKB">
        <authorList>
            <consortium name="WormBaseParasite"/>
        </authorList>
    </citation>
    <scope>IDENTIFICATION</scope>
</reference>
<accession>A0A0R3QNI9</accession>
<sequence>MLPHISYISKIEARHVSVGEHTFEFLFNLNDDCFIETVSNGEAQAKNVILLQAAAKGVLARKRFANSIRKDFDHLLGAFVNMEKEKELAGCKDVLRLGRLFIQIFEQPCDNQANFLSFRLCQLCRYMILSMSSCNVHKSFASLLLSKNYLQAANRFIISIYSLIISVIHNLQVEKVSDGKMISLFIHFLITFSSANSWAFVRNNAEICCALNQLGNKALTTTIGEELRYIQFSQLLNRIVSSGRLALGASAFNGLFNILFRILKNSNFDFHVFTLFVEYCLTSPALLIHLSAANINLLVENKMFEKSITILTTNPVVLNNLSGNKSLFLLANLIHLSYLDQHSLVEFLIDWADVMNRMLTRCDRLVAKKKSNRSHWHPIFGWYSEPLDRSTEGSLSLVVRQLQYLWSKQIVTCLFGQLLHCDPEKQSLYRTSQSSAIMQNDLATSIQKLWKKLNIIRAEAQANDIAQQLPTLSMTAVVCQLYQNALFTLNSLHTDILSGLCREDFLLPLLWEHIVSLSPTDNGLSHVIALIASHSPKITHFAPIVLFANCAASVISILDEEEMYEEGGPFTLDQLCAIAKFCNLFCFRVIWNSYIDLQQISSCPLFSSIYQLCMLLYNRDCRRAFSKDHKFWIAPKYIASEKESMEGTPSTMITVERNRLLADGYRQLSLLSPTALKATIRVKFINQ</sequence>
<dbReference type="GO" id="GO:0000209">
    <property type="term" value="P:protein polyubiquitination"/>
    <property type="evidence" value="ECO:0007669"/>
    <property type="project" value="InterPro"/>
</dbReference>
<dbReference type="EMBL" id="UZAG01015897">
    <property type="protein sequence ID" value="VDO24111.1"/>
    <property type="molecule type" value="Genomic_DNA"/>
</dbReference>
<name>A0A0R3QNI9_9BILA</name>
<keyword evidence="3" id="KW-0808">Transferase</keyword>
<evidence type="ECO:0000313" key="5">
    <source>
        <dbReference type="Proteomes" id="UP000280834"/>
    </source>
</evidence>
<dbReference type="AlphaFoldDB" id="A0A0R3QNI9"/>
<protein>
    <recommendedName>
        <fullName evidence="2">HECT-type E3 ubiquitin transferase</fullName>
        <ecNumber evidence="2">2.3.2.26</ecNumber>
    </recommendedName>
</protein>
<evidence type="ECO:0000256" key="1">
    <source>
        <dbReference type="ARBA" id="ARBA00000885"/>
    </source>
</evidence>
<gene>
    <name evidence="4" type="ORF">BTMF_LOCUS7325</name>
</gene>
<dbReference type="PROSITE" id="PS50096">
    <property type="entry name" value="IQ"/>
    <property type="match status" value="1"/>
</dbReference>
<dbReference type="WBParaSite" id="BTMF_0000927401-mRNA-1">
    <property type="protein sequence ID" value="BTMF_0000927401-mRNA-1"/>
    <property type="gene ID" value="BTMF_0000927401"/>
</dbReference>
<dbReference type="STRING" id="42155.A0A0R3QNI9"/>
<dbReference type="GO" id="GO:0061630">
    <property type="term" value="F:ubiquitin protein ligase activity"/>
    <property type="evidence" value="ECO:0007669"/>
    <property type="project" value="UniProtKB-EC"/>
</dbReference>